<keyword evidence="3" id="KW-0067">ATP-binding</keyword>
<dbReference type="AlphaFoldDB" id="A0A976IGZ5"/>
<evidence type="ECO:0000313" key="7">
    <source>
        <dbReference type="EMBL" id="TDH71672.1"/>
    </source>
</evidence>
<proteinExistence type="predicted"/>
<evidence type="ECO:0000256" key="2">
    <source>
        <dbReference type="ARBA" id="ARBA00022741"/>
    </source>
</evidence>
<dbReference type="InterPro" id="IPR023586">
    <property type="entry name" value="Ile-tRNA-ligase_type2"/>
</dbReference>
<dbReference type="GO" id="GO:0006428">
    <property type="term" value="P:isoleucyl-tRNA aminoacylation"/>
    <property type="evidence" value="ECO:0007669"/>
    <property type="project" value="TreeGrafter"/>
</dbReference>
<evidence type="ECO:0000259" key="6">
    <source>
        <dbReference type="Pfam" id="PF00133"/>
    </source>
</evidence>
<dbReference type="Proteomes" id="UP000294530">
    <property type="component" value="Unassembled WGS sequence"/>
</dbReference>
<evidence type="ECO:0000256" key="1">
    <source>
        <dbReference type="ARBA" id="ARBA00022598"/>
    </source>
</evidence>
<keyword evidence="8" id="KW-1185">Reference proteome</keyword>
<keyword evidence="1" id="KW-0436">Ligase</keyword>
<evidence type="ECO:0000256" key="4">
    <source>
        <dbReference type="ARBA" id="ARBA00022917"/>
    </source>
</evidence>
<dbReference type="InterPro" id="IPR014729">
    <property type="entry name" value="Rossmann-like_a/b/a_fold"/>
</dbReference>
<feature type="domain" description="Aminoacyl-tRNA synthetase class Ia" evidence="6">
    <location>
        <begin position="19"/>
        <end position="126"/>
    </location>
</feature>
<dbReference type="Gene3D" id="3.40.50.620">
    <property type="entry name" value="HUPs"/>
    <property type="match status" value="1"/>
</dbReference>
<dbReference type="GO" id="GO:0005524">
    <property type="term" value="F:ATP binding"/>
    <property type="evidence" value="ECO:0007669"/>
    <property type="project" value="UniProtKB-KW"/>
</dbReference>
<dbReference type="PANTHER" id="PTHR42780">
    <property type="entry name" value="SOLEUCYL-TRNA SYNTHETASE"/>
    <property type="match status" value="1"/>
</dbReference>
<dbReference type="InterPro" id="IPR002300">
    <property type="entry name" value="aa-tRNA-synth_Ia"/>
</dbReference>
<comment type="caution">
    <text evidence="7">The sequence shown here is derived from an EMBL/GenBank/DDBJ whole genome shotgun (WGS) entry which is preliminary data.</text>
</comment>
<dbReference type="GeneID" id="94350734"/>
<sequence>MDLCNKTAGNFFPRSSRRATDRTYWVPRFVQEKRFHNWLVDRKDWSILRGRFWGTPLPLWVSDDYVEVVCVGLIAELEKLTGEKVTDLHREFIDYLTIPSKQGKGVLRRVPEVFDCWFESGSMPYA</sequence>
<protein>
    <recommendedName>
        <fullName evidence="6">Aminoacyl-tRNA synthetase class Ia domain-containing protein</fullName>
    </recommendedName>
</protein>
<keyword evidence="4" id="KW-0648">Protein biosynthesis</keyword>
<keyword evidence="2" id="KW-0547">Nucleotide-binding</keyword>
<keyword evidence="5" id="KW-0030">Aminoacyl-tRNA synthetase</keyword>
<dbReference type="KEGG" id="blac:94350734"/>
<dbReference type="GO" id="GO:0004822">
    <property type="term" value="F:isoleucine-tRNA ligase activity"/>
    <property type="evidence" value="ECO:0007669"/>
    <property type="project" value="InterPro"/>
</dbReference>
<gene>
    <name evidence="7" type="ORF">CCR75_006999</name>
</gene>
<dbReference type="PANTHER" id="PTHR42780:SF1">
    <property type="entry name" value="ISOLEUCINE--TRNA LIGASE, CYTOPLASMIC"/>
    <property type="match status" value="1"/>
</dbReference>
<dbReference type="RefSeq" id="XP_067821171.1">
    <property type="nucleotide sequence ID" value="XM_067965063.1"/>
</dbReference>
<evidence type="ECO:0000256" key="5">
    <source>
        <dbReference type="ARBA" id="ARBA00023146"/>
    </source>
</evidence>
<dbReference type="OrthoDB" id="1706657at2759"/>
<evidence type="ECO:0000256" key="3">
    <source>
        <dbReference type="ARBA" id="ARBA00022840"/>
    </source>
</evidence>
<organism evidence="7 8">
    <name type="scientific">Bremia lactucae</name>
    <name type="common">Lettuce downy mildew</name>
    <dbReference type="NCBI Taxonomy" id="4779"/>
    <lineage>
        <taxon>Eukaryota</taxon>
        <taxon>Sar</taxon>
        <taxon>Stramenopiles</taxon>
        <taxon>Oomycota</taxon>
        <taxon>Peronosporomycetes</taxon>
        <taxon>Peronosporales</taxon>
        <taxon>Peronosporaceae</taxon>
        <taxon>Bremia</taxon>
    </lineage>
</organism>
<reference evidence="7 8" key="1">
    <citation type="journal article" date="2021" name="Genome Biol.">
        <title>AFLAP: assembly-free linkage analysis pipeline using k-mers from genome sequencing data.</title>
        <authorList>
            <person name="Fletcher K."/>
            <person name="Zhang L."/>
            <person name="Gil J."/>
            <person name="Han R."/>
            <person name="Cavanaugh K."/>
            <person name="Michelmore R."/>
        </authorList>
    </citation>
    <scope>NUCLEOTIDE SEQUENCE [LARGE SCALE GENOMIC DNA]</scope>
    <source>
        <strain evidence="7 8">SF5</strain>
    </source>
</reference>
<name>A0A976IGZ5_BRELC</name>
<accession>A0A976IGZ5</accession>
<dbReference type="EMBL" id="SHOA02000015">
    <property type="protein sequence ID" value="TDH71672.1"/>
    <property type="molecule type" value="Genomic_DNA"/>
</dbReference>
<dbReference type="SUPFAM" id="SSF52374">
    <property type="entry name" value="Nucleotidylyl transferase"/>
    <property type="match status" value="1"/>
</dbReference>
<evidence type="ECO:0000313" key="8">
    <source>
        <dbReference type="Proteomes" id="UP000294530"/>
    </source>
</evidence>
<dbReference type="Pfam" id="PF00133">
    <property type="entry name" value="tRNA-synt_1"/>
    <property type="match status" value="1"/>
</dbReference>